<evidence type="ECO:0000313" key="5">
    <source>
        <dbReference type="Proteomes" id="UP000078555"/>
    </source>
</evidence>
<evidence type="ECO:0000313" key="4">
    <source>
        <dbReference type="Proteomes" id="UP000078550"/>
    </source>
</evidence>
<reference evidence="2" key="2">
    <citation type="submission" date="2016-05" db="EMBL/GenBank/DDBJ databases">
        <authorList>
            <person name="Lavstsen T."/>
            <person name="Jespersen J.S."/>
        </authorList>
    </citation>
    <scope>NUCLEOTIDE SEQUENCE [LARGE SCALE GENOMIC DNA]</scope>
</reference>
<accession>A0A1A9AG47</accession>
<dbReference type="InterPro" id="IPR008780">
    <property type="entry name" value="Plasmodium_Vir"/>
</dbReference>
<gene>
    <name evidence="3" type="ORF">POVWA1_073450</name>
    <name evidence="2" type="ORF">POVWA2_066540</name>
</gene>
<reference evidence="4 5" key="1">
    <citation type="submission" date="2016-05" db="EMBL/GenBank/DDBJ databases">
        <authorList>
            <person name="Naeem Raeece"/>
        </authorList>
    </citation>
    <scope>NUCLEOTIDE SEQUENCE [LARGE SCALE GENOMIC DNA]</scope>
</reference>
<dbReference type="EMBL" id="FLRD01000952">
    <property type="protein sequence ID" value="SBT55958.1"/>
    <property type="molecule type" value="Genomic_DNA"/>
</dbReference>
<dbReference type="Proteomes" id="UP000078555">
    <property type="component" value="Unassembled WGS sequence"/>
</dbReference>
<keyword evidence="5" id="KW-1185">Reference proteome</keyword>
<protein>
    <submittedName>
        <fullName evidence="2">PIR Superfamily Protein</fullName>
    </submittedName>
</protein>
<evidence type="ECO:0000313" key="3">
    <source>
        <dbReference type="EMBL" id="SBT55958.1"/>
    </source>
</evidence>
<organism evidence="2 4">
    <name type="scientific">Plasmodium ovale wallikeri</name>
    <dbReference type="NCBI Taxonomy" id="864142"/>
    <lineage>
        <taxon>Eukaryota</taxon>
        <taxon>Sar</taxon>
        <taxon>Alveolata</taxon>
        <taxon>Apicomplexa</taxon>
        <taxon>Aconoidasida</taxon>
        <taxon>Haemosporida</taxon>
        <taxon>Plasmodiidae</taxon>
        <taxon>Plasmodium</taxon>
        <taxon>Plasmodium (Plasmodium)</taxon>
    </lineage>
</organism>
<dbReference type="EMBL" id="FLRE01000707">
    <property type="protein sequence ID" value="SBT55118.1"/>
    <property type="molecule type" value="Genomic_DNA"/>
</dbReference>
<name>A0A1A9AG47_PLAOA</name>
<sequence length="355" mass="42067">MDTNNVDDFFRNWHKNYNELMGLPLYLTYNKFSAYYSITRTEEDFCAYYIKEYIPHFDEIRRVCRMVEGTLNYLDSTSYEELDDKCKPFEYVSYLLYEKIKNIATSTSLQELYEALDYILVKTFMGKNCDIIKFGNNNDEFDKRKELYFRGEILQWIKLKYESTFIFNRDFCKDYLNECSRFYNENIKDNYCKKFEHYAKELESFTNNFNETLRFLKEKQVNIEEKEIDLPIKSKCPPEVRIARLEQQEPNLASDDQPMAQDSASFHPLSVPSDSPNSDTNVTAASVSGTLIGICLLSLFLWKFTPLGSRIQHKIFGIKNNHNLENKANEKIIDTSDNEDIYSYNNEYNIQYHSA</sequence>
<dbReference type="Proteomes" id="UP000078550">
    <property type="component" value="Unassembled WGS sequence"/>
</dbReference>
<feature type="region of interest" description="Disordered" evidence="1">
    <location>
        <begin position="252"/>
        <end position="280"/>
    </location>
</feature>
<evidence type="ECO:0000313" key="2">
    <source>
        <dbReference type="EMBL" id="SBT55118.1"/>
    </source>
</evidence>
<proteinExistence type="predicted"/>
<dbReference type="Pfam" id="PF05795">
    <property type="entry name" value="Plasmodium_Vir"/>
    <property type="match status" value="1"/>
</dbReference>
<evidence type="ECO:0000256" key="1">
    <source>
        <dbReference type="SAM" id="MobiDB-lite"/>
    </source>
</evidence>
<dbReference type="AlphaFoldDB" id="A0A1A9AG47"/>